<dbReference type="Proteomes" id="UP001595805">
    <property type="component" value="Unassembled WGS sequence"/>
</dbReference>
<evidence type="ECO:0000259" key="5">
    <source>
        <dbReference type="Pfam" id="PF11967"/>
    </source>
</evidence>
<dbReference type="InterPro" id="IPR012340">
    <property type="entry name" value="NA-bd_OB-fold"/>
</dbReference>
<dbReference type="InterPro" id="IPR022572">
    <property type="entry name" value="DNA_rep/recomb_RecO_N"/>
</dbReference>
<dbReference type="PANTHER" id="PTHR33991">
    <property type="entry name" value="DNA REPAIR PROTEIN RECO"/>
    <property type="match status" value="1"/>
</dbReference>
<dbReference type="RefSeq" id="WP_377902850.1">
    <property type="nucleotide sequence ID" value="NZ_JBHRZS010000003.1"/>
</dbReference>
<accession>A0ABV8ALL8</accession>
<evidence type="ECO:0000313" key="6">
    <source>
        <dbReference type="EMBL" id="MFC3878918.1"/>
    </source>
</evidence>
<protein>
    <recommendedName>
        <fullName evidence="4">DNA repair protein RecO</fullName>
    </recommendedName>
    <alternativeName>
        <fullName evidence="4">Recombination protein O</fullName>
    </alternativeName>
</protein>
<comment type="similarity">
    <text evidence="4">Belongs to the RecO family.</text>
</comment>
<dbReference type="Pfam" id="PF02565">
    <property type="entry name" value="RecO_C"/>
    <property type="match status" value="1"/>
</dbReference>
<dbReference type="InterPro" id="IPR003717">
    <property type="entry name" value="RecO"/>
</dbReference>
<organism evidence="6 7">
    <name type="scientific">Algoriphagus namhaensis</name>
    <dbReference type="NCBI Taxonomy" id="915353"/>
    <lineage>
        <taxon>Bacteria</taxon>
        <taxon>Pseudomonadati</taxon>
        <taxon>Bacteroidota</taxon>
        <taxon>Cytophagia</taxon>
        <taxon>Cytophagales</taxon>
        <taxon>Cyclobacteriaceae</taxon>
        <taxon>Algoriphagus</taxon>
    </lineage>
</organism>
<evidence type="ECO:0000256" key="4">
    <source>
        <dbReference type="HAMAP-Rule" id="MF_00201"/>
    </source>
</evidence>
<dbReference type="NCBIfam" id="TIGR00613">
    <property type="entry name" value="reco"/>
    <property type="match status" value="1"/>
</dbReference>
<dbReference type="PANTHER" id="PTHR33991:SF1">
    <property type="entry name" value="DNA REPAIR PROTEIN RECO"/>
    <property type="match status" value="1"/>
</dbReference>
<dbReference type="SUPFAM" id="SSF50249">
    <property type="entry name" value="Nucleic acid-binding proteins"/>
    <property type="match status" value="1"/>
</dbReference>
<dbReference type="Gene3D" id="2.40.50.140">
    <property type="entry name" value="Nucleic acid-binding proteins"/>
    <property type="match status" value="1"/>
</dbReference>
<dbReference type="InterPro" id="IPR037278">
    <property type="entry name" value="ARFGAP/RecO"/>
</dbReference>
<evidence type="ECO:0000256" key="1">
    <source>
        <dbReference type="ARBA" id="ARBA00022763"/>
    </source>
</evidence>
<evidence type="ECO:0000256" key="3">
    <source>
        <dbReference type="ARBA" id="ARBA00023204"/>
    </source>
</evidence>
<reference evidence="7" key="1">
    <citation type="journal article" date="2019" name="Int. J. Syst. Evol. Microbiol.">
        <title>The Global Catalogue of Microorganisms (GCM) 10K type strain sequencing project: providing services to taxonomists for standard genome sequencing and annotation.</title>
        <authorList>
            <consortium name="The Broad Institute Genomics Platform"/>
            <consortium name="The Broad Institute Genome Sequencing Center for Infectious Disease"/>
            <person name="Wu L."/>
            <person name="Ma J."/>
        </authorList>
    </citation>
    <scope>NUCLEOTIDE SEQUENCE [LARGE SCALE GENOMIC DNA]</scope>
    <source>
        <strain evidence="7">CCUG 60523</strain>
    </source>
</reference>
<dbReference type="Pfam" id="PF11967">
    <property type="entry name" value="RecO_N"/>
    <property type="match status" value="1"/>
</dbReference>
<evidence type="ECO:0000313" key="7">
    <source>
        <dbReference type="Proteomes" id="UP001595805"/>
    </source>
</evidence>
<keyword evidence="3 4" id="KW-0234">DNA repair</keyword>
<keyword evidence="7" id="KW-1185">Reference proteome</keyword>
<keyword evidence="2 4" id="KW-0233">DNA recombination</keyword>
<feature type="domain" description="DNA replication/recombination mediator RecO N-terminal" evidence="5">
    <location>
        <begin position="1"/>
        <end position="79"/>
    </location>
</feature>
<gene>
    <name evidence="4 6" type="primary">recO</name>
    <name evidence="6" type="ORF">ACFOSV_01960</name>
</gene>
<comment type="function">
    <text evidence="4">Involved in DNA repair and RecF pathway recombination.</text>
</comment>
<proteinExistence type="inferred from homology"/>
<dbReference type="HAMAP" id="MF_00201">
    <property type="entry name" value="RecO"/>
    <property type="match status" value="1"/>
</dbReference>
<dbReference type="SUPFAM" id="SSF57863">
    <property type="entry name" value="ArfGap/RecO-like zinc finger"/>
    <property type="match status" value="1"/>
</dbReference>
<evidence type="ECO:0000256" key="2">
    <source>
        <dbReference type="ARBA" id="ARBA00023172"/>
    </source>
</evidence>
<dbReference type="EMBL" id="JBHRZS010000003">
    <property type="protein sequence ID" value="MFC3878918.1"/>
    <property type="molecule type" value="Genomic_DNA"/>
</dbReference>
<keyword evidence="1 4" id="KW-0227">DNA damage</keyword>
<comment type="caution">
    <text evidence="6">The sequence shown here is derived from an EMBL/GenBank/DDBJ whole genome shotgun (WGS) entry which is preliminary data.</text>
</comment>
<sequence>MLIKTQAIALSYIKYKETSIIAKIFTRDLGLKSYIINGVRSKGGQSKIAFYQPLSLLDLVVYEKKGGGLQRISETKMLHTPVRIPFDFPRMGISLFLTEVISKSIHEDYQNESLFDFLYQSILHLDSTRVRIGHFPLIFLVNQAKYLGFSPEKGKGFFTESLGQPFIAEELVEVIDFLEDALRSGFGTTKVLAKTSRQTLMDHLLDFYSLQLGQEFVWKTMPILRQVMS</sequence>
<name>A0ABV8ALL8_9BACT</name>